<dbReference type="Gene3D" id="3.30.1340.10">
    <property type="entry name" value="HPr-like"/>
    <property type="match status" value="1"/>
</dbReference>
<dbReference type="RefSeq" id="WP_117205080.1">
    <property type="nucleotide sequence ID" value="NZ_JBBNGS010000011.1"/>
</dbReference>
<reference evidence="5 6" key="1">
    <citation type="submission" date="2024-04" db="EMBL/GenBank/DDBJ databases">
        <title>Human intestinal bacterial collection.</title>
        <authorList>
            <person name="Pauvert C."/>
            <person name="Hitch T.C.A."/>
            <person name="Clavel T."/>
        </authorList>
    </citation>
    <scope>NUCLEOTIDE SEQUENCE [LARGE SCALE GENOMIC DNA]</scope>
    <source>
        <strain evidence="5 6">CLA-AA-H197</strain>
    </source>
</reference>
<evidence type="ECO:0000256" key="2">
    <source>
        <dbReference type="ARBA" id="ARBA00022490"/>
    </source>
</evidence>
<keyword evidence="3" id="KW-0598">Phosphotransferase system</keyword>
<evidence type="ECO:0000256" key="3">
    <source>
        <dbReference type="ARBA" id="ARBA00022683"/>
    </source>
</evidence>
<accession>A0ABV1IGJ0</accession>
<proteinExistence type="predicted"/>
<evidence type="ECO:0000256" key="1">
    <source>
        <dbReference type="ARBA" id="ARBA00004496"/>
    </source>
</evidence>
<dbReference type="Proteomes" id="UP001478817">
    <property type="component" value="Unassembled WGS sequence"/>
</dbReference>
<dbReference type="PANTHER" id="PTHR33705">
    <property type="entry name" value="PHOSPHOCARRIER PROTEIN HPR"/>
    <property type="match status" value="1"/>
</dbReference>
<dbReference type="EMBL" id="JBBNGS010000011">
    <property type="protein sequence ID" value="MEQ2638019.1"/>
    <property type="molecule type" value="Genomic_DNA"/>
</dbReference>
<sequence>MIKIERQVTDPLGFHIQLAVLLAGEAQRWRSRVTFRHGQSAVDAADLMALLSLGVPSGSSIEICVEGPDEATAAEAIRDLARTF</sequence>
<dbReference type="SUPFAM" id="SSF55594">
    <property type="entry name" value="HPr-like"/>
    <property type="match status" value="1"/>
</dbReference>
<dbReference type="PRINTS" id="PR00107">
    <property type="entry name" value="PHOSPHOCPHPR"/>
</dbReference>
<comment type="caution">
    <text evidence="5">The sequence shown here is derived from an EMBL/GenBank/DDBJ whole genome shotgun (WGS) entry which is preliminary data.</text>
</comment>
<gene>
    <name evidence="5" type="ORF">AAAT05_06670</name>
</gene>
<name>A0ABV1IGJ0_9ACTN</name>
<evidence type="ECO:0000313" key="6">
    <source>
        <dbReference type="Proteomes" id="UP001478817"/>
    </source>
</evidence>
<dbReference type="PROSITE" id="PS51350">
    <property type="entry name" value="PTS_HPR_DOM"/>
    <property type="match status" value="1"/>
</dbReference>
<keyword evidence="6" id="KW-1185">Reference proteome</keyword>
<dbReference type="GeneID" id="98643762"/>
<protein>
    <submittedName>
        <fullName evidence="5">HPr family phosphocarrier protein</fullName>
    </submittedName>
</protein>
<comment type="subcellular location">
    <subcellularLocation>
        <location evidence="1">Cytoplasm</location>
    </subcellularLocation>
</comment>
<dbReference type="PANTHER" id="PTHR33705:SF2">
    <property type="entry name" value="PHOSPHOCARRIER PROTEIN NPR"/>
    <property type="match status" value="1"/>
</dbReference>
<evidence type="ECO:0000313" key="5">
    <source>
        <dbReference type="EMBL" id="MEQ2638019.1"/>
    </source>
</evidence>
<dbReference type="InterPro" id="IPR000032">
    <property type="entry name" value="HPr-like"/>
</dbReference>
<dbReference type="InterPro" id="IPR035895">
    <property type="entry name" value="HPr-like_sf"/>
</dbReference>
<keyword evidence="2" id="KW-0963">Cytoplasm</keyword>
<evidence type="ECO:0000259" key="4">
    <source>
        <dbReference type="PROSITE" id="PS51350"/>
    </source>
</evidence>
<dbReference type="InterPro" id="IPR050399">
    <property type="entry name" value="HPr"/>
</dbReference>
<organism evidence="5 6">
    <name type="scientific">Paratractidigestivibacter faecalis</name>
    <dbReference type="NCBI Taxonomy" id="2292441"/>
    <lineage>
        <taxon>Bacteria</taxon>
        <taxon>Bacillati</taxon>
        <taxon>Actinomycetota</taxon>
        <taxon>Coriobacteriia</taxon>
        <taxon>Coriobacteriales</taxon>
        <taxon>Atopobiaceae</taxon>
        <taxon>Paratractidigestivibacter</taxon>
    </lineage>
</organism>
<dbReference type="Pfam" id="PF00381">
    <property type="entry name" value="PTS-HPr"/>
    <property type="match status" value="1"/>
</dbReference>
<dbReference type="NCBIfam" id="TIGR01003">
    <property type="entry name" value="PTS_HPr_family"/>
    <property type="match status" value="1"/>
</dbReference>
<feature type="domain" description="HPr" evidence="4">
    <location>
        <begin position="1"/>
        <end position="84"/>
    </location>
</feature>